<keyword evidence="7 13" id="KW-0808">Transferase</keyword>
<keyword evidence="11 13" id="KW-0443">Lipid metabolism</keyword>
<comment type="function">
    <text evidence="1 13">Transfers the gamma-phosphate of ATP to the 4'-position of a tetraacyldisaccharide 1-phosphate intermediate (termed DS-1-P) to form tetraacyldisaccharide 1,4'-bis-phosphate (lipid IVA).</text>
</comment>
<keyword evidence="6 13" id="KW-0441">Lipid A biosynthesis</keyword>
<evidence type="ECO:0000256" key="9">
    <source>
        <dbReference type="ARBA" id="ARBA00022777"/>
    </source>
</evidence>
<organism evidence="14 15">
    <name type="scientific">Flammeovirga yaeyamensis</name>
    <dbReference type="NCBI Taxonomy" id="367791"/>
    <lineage>
        <taxon>Bacteria</taxon>
        <taxon>Pseudomonadati</taxon>
        <taxon>Bacteroidota</taxon>
        <taxon>Cytophagia</taxon>
        <taxon>Cytophagales</taxon>
        <taxon>Flammeovirgaceae</taxon>
        <taxon>Flammeovirga</taxon>
    </lineage>
</organism>
<dbReference type="EC" id="2.7.1.130" evidence="3 13"/>
<evidence type="ECO:0000256" key="1">
    <source>
        <dbReference type="ARBA" id="ARBA00002274"/>
    </source>
</evidence>
<dbReference type="GO" id="GO:0009244">
    <property type="term" value="P:lipopolysaccharide core region biosynthetic process"/>
    <property type="evidence" value="ECO:0007669"/>
    <property type="project" value="TreeGrafter"/>
</dbReference>
<dbReference type="PANTHER" id="PTHR42724">
    <property type="entry name" value="TETRAACYLDISACCHARIDE 4'-KINASE"/>
    <property type="match status" value="1"/>
</dbReference>
<reference evidence="14 15" key="1">
    <citation type="submission" date="2021-05" db="EMBL/GenBank/DDBJ databases">
        <title>Comparative genomic studies on the polysaccharide-degrading batcterial strains of the Flammeovirga genus.</title>
        <authorList>
            <person name="Zewei F."/>
            <person name="Zheng Z."/>
            <person name="Yu L."/>
            <person name="Ruyue G."/>
            <person name="Yanhong M."/>
            <person name="Yuanyuan C."/>
            <person name="Jingyan G."/>
            <person name="Wenjun H."/>
        </authorList>
    </citation>
    <scope>NUCLEOTIDE SEQUENCE [LARGE SCALE GENOMIC DNA]</scope>
    <source>
        <strain evidence="14 15">NBRC:100898</strain>
    </source>
</reference>
<accession>A0AAX1N2K3</accession>
<evidence type="ECO:0000313" key="15">
    <source>
        <dbReference type="Proteomes" id="UP000678679"/>
    </source>
</evidence>
<evidence type="ECO:0000256" key="4">
    <source>
        <dbReference type="ARBA" id="ARBA00016436"/>
    </source>
</evidence>
<dbReference type="GO" id="GO:0005524">
    <property type="term" value="F:ATP binding"/>
    <property type="evidence" value="ECO:0007669"/>
    <property type="project" value="UniProtKB-UniRule"/>
</dbReference>
<dbReference type="InterPro" id="IPR027417">
    <property type="entry name" value="P-loop_NTPase"/>
</dbReference>
<evidence type="ECO:0000256" key="3">
    <source>
        <dbReference type="ARBA" id="ARBA00012071"/>
    </source>
</evidence>
<evidence type="ECO:0000256" key="13">
    <source>
        <dbReference type="HAMAP-Rule" id="MF_00409"/>
    </source>
</evidence>
<dbReference type="RefSeq" id="WP_169663460.1">
    <property type="nucleotide sequence ID" value="NZ_CP076132.1"/>
</dbReference>
<comment type="similarity">
    <text evidence="13">Belongs to the LpxK family.</text>
</comment>
<evidence type="ECO:0000256" key="2">
    <source>
        <dbReference type="ARBA" id="ARBA00004870"/>
    </source>
</evidence>
<dbReference type="GO" id="GO:0005886">
    <property type="term" value="C:plasma membrane"/>
    <property type="evidence" value="ECO:0007669"/>
    <property type="project" value="TreeGrafter"/>
</dbReference>
<dbReference type="SUPFAM" id="SSF52540">
    <property type="entry name" value="P-loop containing nucleoside triphosphate hydrolases"/>
    <property type="match status" value="1"/>
</dbReference>
<comment type="catalytic activity">
    <reaction evidence="13">
        <text>a lipid A disaccharide + ATP = a lipid IVA + ADP + H(+)</text>
        <dbReference type="Rhea" id="RHEA:67840"/>
        <dbReference type="ChEBI" id="CHEBI:15378"/>
        <dbReference type="ChEBI" id="CHEBI:30616"/>
        <dbReference type="ChEBI" id="CHEBI:176343"/>
        <dbReference type="ChEBI" id="CHEBI:176425"/>
        <dbReference type="ChEBI" id="CHEBI:456216"/>
        <dbReference type="EC" id="2.7.1.130"/>
    </reaction>
</comment>
<proteinExistence type="inferred from homology"/>
<evidence type="ECO:0000256" key="7">
    <source>
        <dbReference type="ARBA" id="ARBA00022679"/>
    </source>
</evidence>
<comment type="pathway">
    <text evidence="2 13">Glycolipid biosynthesis; lipid IV(A) biosynthesis; lipid IV(A) from (3R)-3-hydroxytetradecanoyl-[acyl-carrier-protein] and UDP-N-acetyl-alpha-D-glucosamine: step 6/6.</text>
</comment>
<dbReference type="GO" id="GO:0009245">
    <property type="term" value="P:lipid A biosynthetic process"/>
    <property type="evidence" value="ECO:0007669"/>
    <property type="project" value="UniProtKB-UniRule"/>
</dbReference>
<evidence type="ECO:0000256" key="5">
    <source>
        <dbReference type="ARBA" id="ARBA00022516"/>
    </source>
</evidence>
<dbReference type="InterPro" id="IPR003758">
    <property type="entry name" value="LpxK"/>
</dbReference>
<sequence length="335" mass="38670">MEFLLKPLSKIYDAITHQRNKSYDSKPFKTFKFDIPMINVGNLSVGGTGKTPFVEFLIQKYQEEYNVGVLSRGYGRKTKGPIKADQEATSKSIGDEPMQYHSKYDKVEVVVAEERVFGVPLFENTDLVLLDDAFQHRGIHRDVNIMLSDYNAPFFDDHVLPYGRLRERREGANRADIIIFTKCPETLDVETKKNYTEKAKNYSNAEVFFTSIKYDKAYFLKDNTEVKIPSKINLLTSIANPKPLIEHLEKINISVDHHFKFRDHYSFTEKTIARVESESKINNILITEKDAAKLKSLTKESNFNYFVLPITPHVLFDDEDSMMNKINSILKKAND</sequence>
<evidence type="ECO:0000256" key="11">
    <source>
        <dbReference type="ARBA" id="ARBA00023098"/>
    </source>
</evidence>
<dbReference type="KEGG" id="fya:KMW28_10465"/>
<evidence type="ECO:0000256" key="8">
    <source>
        <dbReference type="ARBA" id="ARBA00022741"/>
    </source>
</evidence>
<keyword evidence="9 13" id="KW-0418">Kinase</keyword>
<dbReference type="GO" id="GO:0009029">
    <property type="term" value="F:lipid-A 4'-kinase activity"/>
    <property type="evidence" value="ECO:0007669"/>
    <property type="project" value="UniProtKB-UniRule"/>
</dbReference>
<evidence type="ECO:0000256" key="10">
    <source>
        <dbReference type="ARBA" id="ARBA00022840"/>
    </source>
</evidence>
<dbReference type="NCBIfam" id="TIGR00682">
    <property type="entry name" value="lpxK"/>
    <property type="match status" value="1"/>
</dbReference>
<dbReference type="PANTHER" id="PTHR42724:SF1">
    <property type="entry name" value="TETRAACYLDISACCHARIDE 4'-KINASE, MITOCHONDRIAL-RELATED"/>
    <property type="match status" value="1"/>
</dbReference>
<gene>
    <name evidence="13 14" type="primary">lpxK</name>
    <name evidence="14" type="ORF">KMW28_10465</name>
</gene>
<dbReference type="EMBL" id="CP076132">
    <property type="protein sequence ID" value="QWG00078.1"/>
    <property type="molecule type" value="Genomic_DNA"/>
</dbReference>
<dbReference type="Pfam" id="PF02606">
    <property type="entry name" value="LpxK"/>
    <property type="match status" value="1"/>
</dbReference>
<feature type="binding site" evidence="13">
    <location>
        <begin position="44"/>
        <end position="51"/>
    </location>
    <ligand>
        <name>ATP</name>
        <dbReference type="ChEBI" id="CHEBI:30616"/>
    </ligand>
</feature>
<name>A0AAX1N2K3_9BACT</name>
<protein>
    <recommendedName>
        <fullName evidence="4 13">Tetraacyldisaccharide 4'-kinase</fullName>
        <ecNumber evidence="3 13">2.7.1.130</ecNumber>
    </recommendedName>
    <alternativeName>
        <fullName evidence="12 13">Lipid A 4'-kinase</fullName>
    </alternativeName>
</protein>
<dbReference type="Proteomes" id="UP000678679">
    <property type="component" value="Chromosome 1"/>
</dbReference>
<dbReference type="HAMAP" id="MF_00409">
    <property type="entry name" value="LpxK"/>
    <property type="match status" value="1"/>
</dbReference>
<keyword evidence="5 13" id="KW-0444">Lipid biosynthesis</keyword>
<keyword evidence="15" id="KW-1185">Reference proteome</keyword>
<keyword evidence="8 13" id="KW-0547">Nucleotide-binding</keyword>
<dbReference type="AlphaFoldDB" id="A0AAX1N2K3"/>
<evidence type="ECO:0000256" key="6">
    <source>
        <dbReference type="ARBA" id="ARBA00022556"/>
    </source>
</evidence>
<evidence type="ECO:0000256" key="12">
    <source>
        <dbReference type="ARBA" id="ARBA00029757"/>
    </source>
</evidence>
<keyword evidence="10 13" id="KW-0067">ATP-binding</keyword>
<evidence type="ECO:0000313" key="14">
    <source>
        <dbReference type="EMBL" id="QWG00078.1"/>
    </source>
</evidence>